<dbReference type="PROSITE" id="PS51352">
    <property type="entry name" value="THIOREDOXIN_2"/>
    <property type="match status" value="1"/>
</dbReference>
<keyword evidence="4" id="KW-0413">Isomerase</keyword>
<dbReference type="Pfam" id="PF13462">
    <property type="entry name" value="Thioredoxin_4"/>
    <property type="match status" value="1"/>
</dbReference>
<dbReference type="GO" id="GO:0016853">
    <property type="term" value="F:isomerase activity"/>
    <property type="evidence" value="ECO:0007669"/>
    <property type="project" value="UniProtKB-KW"/>
</dbReference>
<dbReference type="SUPFAM" id="SSF52833">
    <property type="entry name" value="Thioredoxin-like"/>
    <property type="match status" value="1"/>
</dbReference>
<proteinExistence type="predicted"/>
<protein>
    <submittedName>
        <fullName evidence="4">Protein-disulfide isomerase</fullName>
    </submittedName>
</protein>
<accession>A0ABU0JFV9</accession>
<keyword evidence="2" id="KW-0732">Signal</keyword>
<gene>
    <name evidence="4" type="ORF">QO011_006200</name>
</gene>
<dbReference type="InterPro" id="IPR036249">
    <property type="entry name" value="Thioredoxin-like_sf"/>
</dbReference>
<keyword evidence="5" id="KW-1185">Reference proteome</keyword>
<dbReference type="Gene3D" id="3.40.30.10">
    <property type="entry name" value="Glutaredoxin"/>
    <property type="match status" value="1"/>
</dbReference>
<sequence length="230" mass="23707">MHRRSFLAGIVGATGLALTGPARAQGADYWYTVRGDDGGQVPNLHLSADLMNAVQGLPGLISGSAADATVTMVEFFDYNCPTCRRAAPELRALAAEDGRIRLSFVNIPVLSPFSVEAAKVELAVHRLHGGATAEAFQKKLILQKGVATGARALDLAAAMGLPRPAIEAAAAAPALDKDIAAHIGLADQIGFDATPSFVISDAGIIGYPGQNAIMGMVGAVRKCGVIDCTS</sequence>
<dbReference type="RefSeq" id="WP_307281060.1">
    <property type="nucleotide sequence ID" value="NZ_JAUSVX010000015.1"/>
</dbReference>
<name>A0ABU0JFV9_9HYPH</name>
<comment type="function">
    <text evidence="1">May be required for disulfide bond formation in some proteins.</text>
</comment>
<organism evidence="4 5">
    <name type="scientific">Labrys wisconsinensis</name>
    <dbReference type="NCBI Taxonomy" id="425677"/>
    <lineage>
        <taxon>Bacteria</taxon>
        <taxon>Pseudomonadati</taxon>
        <taxon>Pseudomonadota</taxon>
        <taxon>Alphaproteobacteria</taxon>
        <taxon>Hyphomicrobiales</taxon>
        <taxon>Xanthobacteraceae</taxon>
        <taxon>Labrys</taxon>
    </lineage>
</organism>
<dbReference type="InterPro" id="IPR012336">
    <property type="entry name" value="Thioredoxin-like_fold"/>
</dbReference>
<evidence type="ECO:0000259" key="3">
    <source>
        <dbReference type="PROSITE" id="PS51352"/>
    </source>
</evidence>
<evidence type="ECO:0000256" key="2">
    <source>
        <dbReference type="SAM" id="SignalP"/>
    </source>
</evidence>
<feature type="domain" description="Thioredoxin" evidence="3">
    <location>
        <begin position="35"/>
        <end position="171"/>
    </location>
</feature>
<dbReference type="EMBL" id="JAUSVX010000015">
    <property type="protein sequence ID" value="MDQ0473166.1"/>
    <property type="molecule type" value="Genomic_DNA"/>
</dbReference>
<feature type="chain" id="PRO_5045606250" evidence="2">
    <location>
        <begin position="25"/>
        <end position="230"/>
    </location>
</feature>
<evidence type="ECO:0000313" key="5">
    <source>
        <dbReference type="Proteomes" id="UP001242480"/>
    </source>
</evidence>
<dbReference type="InterPro" id="IPR013766">
    <property type="entry name" value="Thioredoxin_domain"/>
</dbReference>
<reference evidence="4 5" key="1">
    <citation type="submission" date="2023-07" db="EMBL/GenBank/DDBJ databases">
        <title>Genomic Encyclopedia of Type Strains, Phase IV (KMG-IV): sequencing the most valuable type-strain genomes for metagenomic binning, comparative biology and taxonomic classification.</title>
        <authorList>
            <person name="Goeker M."/>
        </authorList>
    </citation>
    <scope>NUCLEOTIDE SEQUENCE [LARGE SCALE GENOMIC DNA]</scope>
    <source>
        <strain evidence="4 5">DSM 19619</strain>
    </source>
</reference>
<feature type="signal peptide" evidence="2">
    <location>
        <begin position="1"/>
        <end position="24"/>
    </location>
</feature>
<evidence type="ECO:0000313" key="4">
    <source>
        <dbReference type="EMBL" id="MDQ0473166.1"/>
    </source>
</evidence>
<evidence type="ECO:0000256" key="1">
    <source>
        <dbReference type="ARBA" id="ARBA00003565"/>
    </source>
</evidence>
<comment type="caution">
    <text evidence="4">The sequence shown here is derived from an EMBL/GenBank/DDBJ whole genome shotgun (WGS) entry which is preliminary data.</text>
</comment>
<dbReference type="Proteomes" id="UP001242480">
    <property type="component" value="Unassembled WGS sequence"/>
</dbReference>